<evidence type="ECO:0000256" key="3">
    <source>
        <dbReference type="ARBA" id="ARBA00022989"/>
    </source>
</evidence>
<dbReference type="Proteomes" id="UP001253545">
    <property type="component" value="Unassembled WGS sequence"/>
</dbReference>
<proteinExistence type="predicted"/>
<keyword evidence="7" id="KW-0436">Ligase</keyword>
<gene>
    <name evidence="7" type="ORF">RM552_02760</name>
</gene>
<keyword evidence="8" id="KW-1185">Reference proteome</keyword>
<dbReference type="PANTHER" id="PTHR37422">
    <property type="entry name" value="TEICHURONIC ACID BIOSYNTHESIS PROTEIN TUAE"/>
    <property type="match status" value="1"/>
</dbReference>
<comment type="caution">
    <text evidence="7">The sequence shown here is derived from an EMBL/GenBank/DDBJ whole genome shotgun (WGS) entry which is preliminary data.</text>
</comment>
<evidence type="ECO:0000313" key="8">
    <source>
        <dbReference type="Proteomes" id="UP001253545"/>
    </source>
</evidence>
<evidence type="ECO:0000259" key="6">
    <source>
        <dbReference type="Pfam" id="PF04932"/>
    </source>
</evidence>
<feature type="transmembrane region" description="Helical" evidence="5">
    <location>
        <begin position="314"/>
        <end position="334"/>
    </location>
</feature>
<feature type="transmembrane region" description="Helical" evidence="5">
    <location>
        <begin position="39"/>
        <end position="55"/>
    </location>
</feature>
<keyword evidence="2 5" id="KW-0812">Transmembrane</keyword>
<dbReference type="InterPro" id="IPR007016">
    <property type="entry name" value="O-antigen_ligase-rel_domated"/>
</dbReference>
<feature type="transmembrane region" description="Helical" evidence="5">
    <location>
        <begin position="125"/>
        <end position="141"/>
    </location>
</feature>
<evidence type="ECO:0000256" key="2">
    <source>
        <dbReference type="ARBA" id="ARBA00022692"/>
    </source>
</evidence>
<feature type="domain" description="O-antigen ligase-related" evidence="6">
    <location>
        <begin position="274"/>
        <end position="416"/>
    </location>
</feature>
<keyword evidence="4 5" id="KW-0472">Membrane</keyword>
<evidence type="ECO:0000256" key="5">
    <source>
        <dbReference type="SAM" id="Phobius"/>
    </source>
</evidence>
<feature type="transmembrane region" description="Helical" evidence="5">
    <location>
        <begin position="289"/>
        <end position="307"/>
    </location>
</feature>
<protein>
    <submittedName>
        <fullName evidence="7">O-antigen ligase family protein</fullName>
    </submittedName>
</protein>
<reference evidence="7 8" key="1">
    <citation type="submission" date="2023-09" db="EMBL/GenBank/DDBJ databases">
        <authorList>
            <person name="Rey-Velasco X."/>
        </authorList>
    </citation>
    <scope>NUCLEOTIDE SEQUENCE [LARGE SCALE GENOMIC DNA]</scope>
    <source>
        <strain evidence="7 8">P117</strain>
    </source>
</reference>
<comment type="subcellular location">
    <subcellularLocation>
        <location evidence="1">Membrane</location>
        <topology evidence="1">Multi-pass membrane protein</topology>
    </subcellularLocation>
</comment>
<feature type="transmembrane region" description="Helical" evidence="5">
    <location>
        <begin position="153"/>
        <end position="170"/>
    </location>
</feature>
<feature type="transmembrane region" description="Helical" evidence="5">
    <location>
        <begin position="402"/>
        <end position="425"/>
    </location>
</feature>
<feature type="transmembrane region" description="Helical" evidence="5">
    <location>
        <begin position="12"/>
        <end position="33"/>
    </location>
</feature>
<dbReference type="EMBL" id="JAVRHX010000001">
    <property type="protein sequence ID" value="MDT0593764.1"/>
    <property type="molecule type" value="Genomic_DNA"/>
</dbReference>
<dbReference type="RefSeq" id="WP_311367265.1">
    <property type="nucleotide sequence ID" value="NZ_JAVRHX010000001.1"/>
</dbReference>
<organism evidence="7 8">
    <name type="scientific">Glaciecola petra</name>
    <dbReference type="NCBI Taxonomy" id="3075602"/>
    <lineage>
        <taxon>Bacteria</taxon>
        <taxon>Pseudomonadati</taxon>
        <taxon>Pseudomonadota</taxon>
        <taxon>Gammaproteobacteria</taxon>
        <taxon>Alteromonadales</taxon>
        <taxon>Alteromonadaceae</taxon>
        <taxon>Glaciecola</taxon>
    </lineage>
</organism>
<accession>A0ABU2ZQ81</accession>
<keyword evidence="3 5" id="KW-1133">Transmembrane helix</keyword>
<evidence type="ECO:0000313" key="7">
    <source>
        <dbReference type="EMBL" id="MDT0593764.1"/>
    </source>
</evidence>
<feature type="transmembrane region" description="Helical" evidence="5">
    <location>
        <begin position="236"/>
        <end position="257"/>
    </location>
</feature>
<feature type="transmembrane region" description="Helical" evidence="5">
    <location>
        <begin position="62"/>
        <end position="80"/>
    </location>
</feature>
<dbReference type="GO" id="GO:0016874">
    <property type="term" value="F:ligase activity"/>
    <property type="evidence" value="ECO:0007669"/>
    <property type="project" value="UniProtKB-KW"/>
</dbReference>
<feature type="transmembrane region" description="Helical" evidence="5">
    <location>
        <begin position="264"/>
        <end position="283"/>
    </location>
</feature>
<dbReference type="PANTHER" id="PTHR37422:SF13">
    <property type="entry name" value="LIPOPOLYSACCHARIDE BIOSYNTHESIS PROTEIN PA4999-RELATED"/>
    <property type="match status" value="1"/>
</dbReference>
<dbReference type="Pfam" id="PF04932">
    <property type="entry name" value="Wzy_C"/>
    <property type="match status" value="1"/>
</dbReference>
<feature type="transmembrane region" description="Helical" evidence="5">
    <location>
        <begin position="437"/>
        <end position="460"/>
    </location>
</feature>
<name>A0ABU2ZQ81_9ALTE</name>
<dbReference type="InterPro" id="IPR051533">
    <property type="entry name" value="WaaL-like"/>
</dbReference>
<feature type="transmembrane region" description="Helical" evidence="5">
    <location>
        <begin position="177"/>
        <end position="199"/>
    </location>
</feature>
<feature type="transmembrane region" description="Helical" evidence="5">
    <location>
        <begin position="466"/>
        <end position="484"/>
    </location>
</feature>
<evidence type="ECO:0000256" key="4">
    <source>
        <dbReference type="ARBA" id="ARBA00023136"/>
    </source>
</evidence>
<evidence type="ECO:0000256" key="1">
    <source>
        <dbReference type="ARBA" id="ARBA00004141"/>
    </source>
</evidence>
<sequence length="502" mass="56408">MSYYTSSSKDKFHSLLAVFFALCFGMALLLVLIVGGFKLVLVAVLGVLMAAMLILSSNPRLLLLWLLVFSLPLALSKQFGEIVFKGGGEQAFRLELFDLFVGILLIFQLKDALQKDSPGYRIPKVIWLWLLIIVIGIVDVIQGPWRTSGSHELLRMAKVALLFVVLVNELKTPKHIYSCILPLALGIALQSSIGILQYLKGNLLGLEFLGETTSKTIENLAYTSVQGSLAFRPSALLLHANIFGIYIAVILPVLIGSFLLFKQFWFRVLLAGAISLGLCGLILSQSRSAWVGFAIGYMVLMILMISHRTLSNRALIATITSCVGMFVVLIPFAGKIFNRLFASKDDATVGRQVFMEDFFRLIQDHWLFGVGINSYTLELPPYLSFSESIYNGWIPPVHNIYFLWWGELGILGLFLHMWFWLYIIWAGFKNLKIKHEGLFVINVGCLAAMFVFAFDGFLSFSLRVSQPLRVFLLLSAIIVVIHYWRQVMDKQQLTNTINARRA</sequence>